<keyword evidence="1 2" id="KW-0129">CBS domain</keyword>
<comment type="caution">
    <text evidence="4">The sequence shown here is derived from an EMBL/GenBank/DDBJ whole genome shotgun (WGS) entry which is preliminary data.</text>
</comment>
<feature type="domain" description="CBS" evidence="3">
    <location>
        <begin position="14"/>
        <end position="71"/>
    </location>
</feature>
<dbReference type="AlphaFoldDB" id="A0A4R1J7N5"/>
<dbReference type="PANTHER" id="PTHR43080">
    <property type="entry name" value="CBS DOMAIN-CONTAINING PROTEIN CBSX3, MITOCHONDRIAL"/>
    <property type="match status" value="1"/>
</dbReference>
<dbReference type="Pfam" id="PF00571">
    <property type="entry name" value="CBS"/>
    <property type="match status" value="2"/>
</dbReference>
<evidence type="ECO:0000256" key="2">
    <source>
        <dbReference type="PROSITE-ProRule" id="PRU00703"/>
    </source>
</evidence>
<accession>A0A4R1J7N5</accession>
<name>A0A4R1J7N5_9GAMM</name>
<evidence type="ECO:0000256" key="1">
    <source>
        <dbReference type="ARBA" id="ARBA00023122"/>
    </source>
</evidence>
<dbReference type="PANTHER" id="PTHR43080:SF2">
    <property type="entry name" value="CBS DOMAIN-CONTAINING PROTEIN"/>
    <property type="match status" value="1"/>
</dbReference>
<dbReference type="Proteomes" id="UP000295565">
    <property type="component" value="Unassembled WGS sequence"/>
</dbReference>
<dbReference type="SMART" id="SM00116">
    <property type="entry name" value="CBS"/>
    <property type="match status" value="1"/>
</dbReference>
<evidence type="ECO:0000259" key="3">
    <source>
        <dbReference type="PROSITE" id="PS51371"/>
    </source>
</evidence>
<dbReference type="Gene3D" id="3.10.580.10">
    <property type="entry name" value="CBS-domain"/>
    <property type="match status" value="1"/>
</dbReference>
<dbReference type="RefSeq" id="WP_131914226.1">
    <property type="nucleotide sequence ID" value="NZ_OU594967.1"/>
</dbReference>
<dbReference type="PROSITE" id="PS51371">
    <property type="entry name" value="CBS"/>
    <property type="match status" value="1"/>
</dbReference>
<dbReference type="OrthoDB" id="9790355at2"/>
<evidence type="ECO:0000313" key="4">
    <source>
        <dbReference type="EMBL" id="TCK46541.1"/>
    </source>
</evidence>
<protein>
    <submittedName>
        <fullName evidence="4">CBS domain-containing protein</fullName>
    </submittedName>
</protein>
<evidence type="ECO:0000313" key="5">
    <source>
        <dbReference type="Proteomes" id="UP000295565"/>
    </source>
</evidence>
<keyword evidence="5" id="KW-1185">Reference proteome</keyword>
<dbReference type="InterPro" id="IPR051257">
    <property type="entry name" value="Diverse_CBS-Domain"/>
</dbReference>
<gene>
    <name evidence="4" type="ORF">EV690_3490</name>
</gene>
<dbReference type="InterPro" id="IPR000644">
    <property type="entry name" value="CBS_dom"/>
</dbReference>
<sequence>MLRIIQKMPIRDLMNDNPLTLGPSTGLHRALGLLLDHHVVGAPVVSKHNQLIGFVSEQDILRELWANDFEFNINHCIGDIMREEIVTVSPSETIDELAAYMVFDPNKLFESKTSNPNRMPGNFDDDLVQAQVTRPKLYPVVENGFVLGTIDRQTLLRAFHRLAAQIEGQRAAENA</sequence>
<dbReference type="SUPFAM" id="SSF54631">
    <property type="entry name" value="CBS-domain pair"/>
    <property type="match status" value="1"/>
</dbReference>
<dbReference type="EMBL" id="SMGD01000018">
    <property type="protein sequence ID" value="TCK46541.1"/>
    <property type="molecule type" value="Genomic_DNA"/>
</dbReference>
<organism evidence="4 5">
    <name type="scientific">Celerinatantimonas diazotrophica</name>
    <dbReference type="NCBI Taxonomy" id="412034"/>
    <lineage>
        <taxon>Bacteria</taxon>
        <taxon>Pseudomonadati</taxon>
        <taxon>Pseudomonadota</taxon>
        <taxon>Gammaproteobacteria</taxon>
        <taxon>Celerinatantimonadaceae</taxon>
        <taxon>Celerinatantimonas</taxon>
    </lineage>
</organism>
<dbReference type="InterPro" id="IPR046342">
    <property type="entry name" value="CBS_dom_sf"/>
</dbReference>
<reference evidence="4 5" key="1">
    <citation type="submission" date="2019-03" db="EMBL/GenBank/DDBJ databases">
        <title>Genomic Encyclopedia of Type Strains, Phase IV (KMG-IV): sequencing the most valuable type-strain genomes for metagenomic binning, comparative biology and taxonomic classification.</title>
        <authorList>
            <person name="Goeker M."/>
        </authorList>
    </citation>
    <scope>NUCLEOTIDE SEQUENCE [LARGE SCALE GENOMIC DNA]</scope>
    <source>
        <strain evidence="4 5">DSM 18577</strain>
    </source>
</reference>
<proteinExistence type="predicted"/>